<accession>A0A1G2QYL1</accession>
<comment type="caution">
    <text evidence="11">The sequence shown here is derived from an EMBL/GenBank/DDBJ whole genome shotgun (WGS) entry which is preliminary data.</text>
</comment>
<keyword evidence="8" id="KW-1133">Transmembrane helix</keyword>
<keyword evidence="6" id="KW-0418">Kinase</keyword>
<dbReference type="Gene3D" id="1.10.287.130">
    <property type="match status" value="1"/>
</dbReference>
<dbReference type="Proteomes" id="UP000178065">
    <property type="component" value="Unassembled WGS sequence"/>
</dbReference>
<feature type="domain" description="Histidine kinase" evidence="9">
    <location>
        <begin position="147"/>
        <end position="370"/>
    </location>
</feature>
<evidence type="ECO:0000256" key="1">
    <source>
        <dbReference type="ARBA" id="ARBA00000085"/>
    </source>
</evidence>
<dbReference type="PROSITE" id="PS50109">
    <property type="entry name" value="HIS_KIN"/>
    <property type="match status" value="1"/>
</dbReference>
<dbReference type="CDD" id="cd00075">
    <property type="entry name" value="HATPase"/>
    <property type="match status" value="1"/>
</dbReference>
<dbReference type="Pfam" id="PF00512">
    <property type="entry name" value="HisKA"/>
    <property type="match status" value="1"/>
</dbReference>
<evidence type="ECO:0000259" key="10">
    <source>
        <dbReference type="PROSITE" id="PS50885"/>
    </source>
</evidence>
<dbReference type="InterPro" id="IPR003661">
    <property type="entry name" value="HisK_dim/P_dom"/>
</dbReference>
<dbReference type="PROSITE" id="PS50885">
    <property type="entry name" value="HAMP"/>
    <property type="match status" value="1"/>
</dbReference>
<dbReference type="InterPro" id="IPR050736">
    <property type="entry name" value="Sensor_HK_Regulatory"/>
</dbReference>
<dbReference type="GO" id="GO:0016020">
    <property type="term" value="C:membrane"/>
    <property type="evidence" value="ECO:0007669"/>
    <property type="project" value="UniProtKB-SubCell"/>
</dbReference>
<organism evidence="11 12">
    <name type="scientific">Candidatus Wildermuthbacteria bacterium RIFCSPHIGHO2_01_FULL_49_22b</name>
    <dbReference type="NCBI Taxonomy" id="1802448"/>
    <lineage>
        <taxon>Bacteria</taxon>
        <taxon>Candidatus Wildermuthiibacteriota</taxon>
    </lineage>
</organism>
<evidence type="ECO:0000256" key="2">
    <source>
        <dbReference type="ARBA" id="ARBA00004370"/>
    </source>
</evidence>
<dbReference type="SMART" id="SM00304">
    <property type="entry name" value="HAMP"/>
    <property type="match status" value="1"/>
</dbReference>
<evidence type="ECO:0000256" key="5">
    <source>
        <dbReference type="ARBA" id="ARBA00022679"/>
    </source>
</evidence>
<keyword evidence="5" id="KW-0808">Transferase</keyword>
<dbReference type="InterPro" id="IPR036097">
    <property type="entry name" value="HisK_dim/P_sf"/>
</dbReference>
<dbReference type="AlphaFoldDB" id="A0A1G2QYL1"/>
<protein>
    <recommendedName>
        <fullName evidence="3">histidine kinase</fullName>
        <ecNumber evidence="3">2.7.13.3</ecNumber>
    </recommendedName>
</protein>
<comment type="subcellular location">
    <subcellularLocation>
        <location evidence="2">Membrane</location>
    </subcellularLocation>
</comment>
<gene>
    <name evidence="11" type="ORF">A2672_01905</name>
</gene>
<name>A0A1G2QYL1_9BACT</name>
<dbReference type="InterPro" id="IPR004358">
    <property type="entry name" value="Sig_transdc_His_kin-like_C"/>
</dbReference>
<dbReference type="InterPro" id="IPR036890">
    <property type="entry name" value="HATPase_C_sf"/>
</dbReference>
<reference evidence="11 12" key="1">
    <citation type="journal article" date="2016" name="Nat. Commun.">
        <title>Thousands of microbial genomes shed light on interconnected biogeochemical processes in an aquifer system.</title>
        <authorList>
            <person name="Anantharaman K."/>
            <person name="Brown C.T."/>
            <person name="Hug L.A."/>
            <person name="Sharon I."/>
            <person name="Castelle C.J."/>
            <person name="Probst A.J."/>
            <person name="Thomas B.C."/>
            <person name="Singh A."/>
            <person name="Wilkins M.J."/>
            <person name="Karaoz U."/>
            <person name="Brodie E.L."/>
            <person name="Williams K.H."/>
            <person name="Hubbard S.S."/>
            <person name="Banfield J.F."/>
        </authorList>
    </citation>
    <scope>NUCLEOTIDE SEQUENCE [LARGE SCALE GENOMIC DNA]</scope>
</reference>
<dbReference type="PANTHER" id="PTHR43711">
    <property type="entry name" value="TWO-COMPONENT HISTIDINE KINASE"/>
    <property type="match status" value="1"/>
</dbReference>
<feature type="domain" description="HAMP" evidence="10">
    <location>
        <begin position="80"/>
        <end position="132"/>
    </location>
</feature>
<keyword evidence="8" id="KW-0812">Transmembrane</keyword>
<sequence length="375" mass="42099">MRISLRAFILGLLAFFVFMGGIFVYLATQVFYHNLLQSAPENTPEELLREATISIAIQQGFIILTMLLLVGGILFFVLTAFVLTPIRKLHAAFEKVGKGDFDIHLPEGPKNEIGDLFHAFNDMTARLKHVKEREVLVNRMKSDFLSLAAHQLRTPLSAIKWTLHMLIEGEMGKLTKKQGEFLSKTQTSNERLIRIVNDLLDVTRIGEGQYLYKQKLVSLEDIVRRAVESYQEEARRKKLKIVLVKPPDSLPPVFADEEKLQLAVQNLISNAVQYTRQGPAAAIEVKISQNANRDIEVAVQDTGIGIPDKQQARVFERFFRASNARRVDTEGSGLGLYLVKNIVEAHGGKVWFVSKEGKGSTFTFSLPCAKTFPGS</sequence>
<evidence type="ECO:0000256" key="7">
    <source>
        <dbReference type="ARBA" id="ARBA00023012"/>
    </source>
</evidence>
<evidence type="ECO:0000259" key="9">
    <source>
        <dbReference type="PROSITE" id="PS50109"/>
    </source>
</evidence>
<evidence type="ECO:0000256" key="4">
    <source>
        <dbReference type="ARBA" id="ARBA00022553"/>
    </source>
</evidence>
<feature type="transmembrane region" description="Helical" evidence="8">
    <location>
        <begin position="7"/>
        <end position="32"/>
    </location>
</feature>
<keyword evidence="4" id="KW-0597">Phosphoprotein</keyword>
<dbReference type="CDD" id="cd06225">
    <property type="entry name" value="HAMP"/>
    <property type="match status" value="1"/>
</dbReference>
<proteinExistence type="predicted"/>
<evidence type="ECO:0000256" key="3">
    <source>
        <dbReference type="ARBA" id="ARBA00012438"/>
    </source>
</evidence>
<keyword evidence="8" id="KW-0472">Membrane</keyword>
<dbReference type="Pfam" id="PF02518">
    <property type="entry name" value="HATPase_c"/>
    <property type="match status" value="1"/>
</dbReference>
<dbReference type="PANTHER" id="PTHR43711:SF31">
    <property type="entry name" value="HISTIDINE KINASE"/>
    <property type="match status" value="1"/>
</dbReference>
<dbReference type="InterPro" id="IPR005467">
    <property type="entry name" value="His_kinase_dom"/>
</dbReference>
<dbReference type="SUPFAM" id="SSF55874">
    <property type="entry name" value="ATPase domain of HSP90 chaperone/DNA topoisomerase II/histidine kinase"/>
    <property type="match status" value="1"/>
</dbReference>
<evidence type="ECO:0000256" key="8">
    <source>
        <dbReference type="SAM" id="Phobius"/>
    </source>
</evidence>
<evidence type="ECO:0000313" key="12">
    <source>
        <dbReference type="Proteomes" id="UP000178065"/>
    </source>
</evidence>
<dbReference type="Pfam" id="PF00672">
    <property type="entry name" value="HAMP"/>
    <property type="match status" value="1"/>
</dbReference>
<keyword evidence="7" id="KW-0902">Two-component regulatory system</keyword>
<dbReference type="SUPFAM" id="SSF47384">
    <property type="entry name" value="Homodimeric domain of signal transducing histidine kinase"/>
    <property type="match status" value="1"/>
</dbReference>
<dbReference type="EC" id="2.7.13.3" evidence="3"/>
<dbReference type="STRING" id="1802448.A2672_01905"/>
<evidence type="ECO:0000313" key="11">
    <source>
        <dbReference type="EMBL" id="OHA65219.1"/>
    </source>
</evidence>
<dbReference type="SMART" id="SM00387">
    <property type="entry name" value="HATPase_c"/>
    <property type="match status" value="1"/>
</dbReference>
<dbReference type="PRINTS" id="PR00344">
    <property type="entry name" value="BCTRLSENSOR"/>
</dbReference>
<dbReference type="InterPro" id="IPR003594">
    <property type="entry name" value="HATPase_dom"/>
</dbReference>
<dbReference type="GO" id="GO:0000155">
    <property type="term" value="F:phosphorelay sensor kinase activity"/>
    <property type="evidence" value="ECO:0007669"/>
    <property type="project" value="InterPro"/>
</dbReference>
<dbReference type="SMART" id="SM00388">
    <property type="entry name" value="HisKA"/>
    <property type="match status" value="1"/>
</dbReference>
<dbReference type="Gene3D" id="6.10.340.10">
    <property type="match status" value="1"/>
</dbReference>
<dbReference type="FunFam" id="3.30.565.10:FF:000006">
    <property type="entry name" value="Sensor histidine kinase WalK"/>
    <property type="match status" value="1"/>
</dbReference>
<dbReference type="CDD" id="cd00082">
    <property type="entry name" value="HisKA"/>
    <property type="match status" value="1"/>
</dbReference>
<dbReference type="SUPFAM" id="SSF158472">
    <property type="entry name" value="HAMP domain-like"/>
    <property type="match status" value="1"/>
</dbReference>
<feature type="transmembrane region" description="Helical" evidence="8">
    <location>
        <begin position="52"/>
        <end position="83"/>
    </location>
</feature>
<dbReference type="InterPro" id="IPR003660">
    <property type="entry name" value="HAMP_dom"/>
</dbReference>
<dbReference type="EMBL" id="MHTT01000015">
    <property type="protein sequence ID" value="OHA65219.1"/>
    <property type="molecule type" value="Genomic_DNA"/>
</dbReference>
<comment type="catalytic activity">
    <reaction evidence="1">
        <text>ATP + protein L-histidine = ADP + protein N-phospho-L-histidine.</text>
        <dbReference type="EC" id="2.7.13.3"/>
    </reaction>
</comment>
<evidence type="ECO:0000256" key="6">
    <source>
        <dbReference type="ARBA" id="ARBA00022777"/>
    </source>
</evidence>
<dbReference type="Gene3D" id="3.30.565.10">
    <property type="entry name" value="Histidine kinase-like ATPase, C-terminal domain"/>
    <property type="match status" value="1"/>
</dbReference>